<keyword evidence="4" id="KW-0050">Antiport</keyword>
<comment type="subcellular location">
    <subcellularLocation>
        <location evidence="1">Membrane</location>
        <topology evidence="1">Multi-pass membrane protein</topology>
    </subcellularLocation>
</comment>
<sequence>MDGFLGQALVFLIAGVIAVPIANRLGLGSVLGYLLAGIALSPILPAIGIDAETLLHFAEFGVVMMLFIIGLELSPKLLWQMRTRLLGLGGAQVIVTAALIALACLALGLEWRASIAVGLILSLSSTAIVLKTLEEKSLMKTEGGRASFAILLFQDVSVIPILALLPLLMVPGGFASEEVHSGTAISHLAGWMQGGIIIGAVAAVILAGRYAVRPLLRVIANTRLREMFTASALLIVIAISWLMSMVGLSPALGAFLAGVVLADSEFRHELESDIDPFKGLLLGLFFITVGAGVDFRVLASEPAVIAGIAAGLIALKIAVIFAIALAFKLPPTDRWLAALGLAQAGEFGFVLLAFATGNDVLSEVLATRLTLAITLSMLVTPLLFIAWQRFLRPRFQQHAPVEQREADTIDEEGVAIIAGLGRFGQIVQRMLTASGFSTVVLDHSAPQIELLKTFGVKAYYGDASRPELLHAAGLGKAKVVVVTLADVDKSIAIIDHVKKLHPETVVIARATDRVSNYRLCEAGADVVIRETFFSSLEAAGHALEALGISSDQAERMKARFREHDEAGLADLFEHWKDNPDVFRNQNYISRARSLTQTLGEVLSKDRLDHERGDDPVRRD</sequence>
<dbReference type="Pfam" id="PF00999">
    <property type="entry name" value="Na_H_Exchanger"/>
    <property type="match status" value="1"/>
</dbReference>
<dbReference type="SUPFAM" id="SSF51735">
    <property type="entry name" value="NAD(P)-binding Rossmann-fold domains"/>
    <property type="match status" value="1"/>
</dbReference>
<evidence type="ECO:0000313" key="13">
    <source>
        <dbReference type="EMBL" id="MFC2925659.1"/>
    </source>
</evidence>
<evidence type="ECO:0000256" key="6">
    <source>
        <dbReference type="ARBA" id="ARBA00022692"/>
    </source>
</evidence>
<name>A0ABV6ZW79_9PROT</name>
<evidence type="ECO:0000256" key="10">
    <source>
        <dbReference type="ARBA" id="ARBA00023136"/>
    </source>
</evidence>
<dbReference type="Proteomes" id="UP001595379">
    <property type="component" value="Unassembled WGS sequence"/>
</dbReference>
<feature type="transmembrane region" description="Helical" evidence="11">
    <location>
        <begin position="115"/>
        <end position="134"/>
    </location>
</feature>
<dbReference type="InterPro" id="IPR003148">
    <property type="entry name" value="RCK_N"/>
</dbReference>
<dbReference type="PROSITE" id="PS51201">
    <property type="entry name" value="RCK_N"/>
    <property type="match status" value="1"/>
</dbReference>
<feature type="transmembrane region" description="Helical" evidence="11">
    <location>
        <begin position="54"/>
        <end position="73"/>
    </location>
</feature>
<keyword evidence="8 11" id="KW-1133">Transmembrane helix</keyword>
<protein>
    <submittedName>
        <fullName evidence="13">Monovalent cation:proton antiporter-2 (CPA2) family protein</fullName>
    </submittedName>
</protein>
<dbReference type="NCBIfam" id="TIGR00932">
    <property type="entry name" value="2a37"/>
    <property type="match status" value="1"/>
</dbReference>
<evidence type="ECO:0000256" key="4">
    <source>
        <dbReference type="ARBA" id="ARBA00022449"/>
    </source>
</evidence>
<dbReference type="Pfam" id="PF02254">
    <property type="entry name" value="TrkA_N"/>
    <property type="match status" value="1"/>
</dbReference>
<evidence type="ECO:0000256" key="3">
    <source>
        <dbReference type="ARBA" id="ARBA00022448"/>
    </source>
</evidence>
<dbReference type="EMBL" id="JBHRSV010000006">
    <property type="protein sequence ID" value="MFC2925659.1"/>
    <property type="molecule type" value="Genomic_DNA"/>
</dbReference>
<dbReference type="InterPro" id="IPR006153">
    <property type="entry name" value="Cation/H_exchanger_TM"/>
</dbReference>
<dbReference type="PANTHER" id="PTHR46157">
    <property type="entry name" value="K(+) EFFLUX ANTIPORTER 3, CHLOROPLASTIC"/>
    <property type="match status" value="1"/>
</dbReference>
<feature type="transmembrane region" description="Helical" evidence="11">
    <location>
        <begin position="188"/>
        <end position="212"/>
    </location>
</feature>
<feature type="transmembrane region" description="Helical" evidence="11">
    <location>
        <begin position="335"/>
        <end position="357"/>
    </location>
</feature>
<dbReference type="InterPro" id="IPR004771">
    <property type="entry name" value="K/H_exchanger"/>
</dbReference>
<feature type="domain" description="RCK N-terminal" evidence="12">
    <location>
        <begin position="412"/>
        <end position="528"/>
    </location>
</feature>
<dbReference type="Gene3D" id="3.40.50.720">
    <property type="entry name" value="NAD(P)-binding Rossmann-like Domain"/>
    <property type="match status" value="1"/>
</dbReference>
<dbReference type="InterPro" id="IPR036291">
    <property type="entry name" value="NAD(P)-bd_dom_sf"/>
</dbReference>
<evidence type="ECO:0000256" key="11">
    <source>
        <dbReference type="SAM" id="Phobius"/>
    </source>
</evidence>
<feature type="transmembrane region" description="Helical" evidence="11">
    <location>
        <begin position="280"/>
        <end position="298"/>
    </location>
</feature>
<keyword evidence="5" id="KW-0633">Potassium transport</keyword>
<keyword evidence="3" id="KW-0813">Transport</keyword>
<organism evidence="13 14">
    <name type="scientific">Hyphobacterium vulgare</name>
    <dbReference type="NCBI Taxonomy" id="1736751"/>
    <lineage>
        <taxon>Bacteria</taxon>
        <taxon>Pseudomonadati</taxon>
        <taxon>Pseudomonadota</taxon>
        <taxon>Alphaproteobacteria</taxon>
        <taxon>Maricaulales</taxon>
        <taxon>Maricaulaceae</taxon>
        <taxon>Hyphobacterium</taxon>
    </lineage>
</organism>
<gene>
    <name evidence="13" type="ORF">ACFOOR_06040</name>
</gene>
<evidence type="ECO:0000256" key="1">
    <source>
        <dbReference type="ARBA" id="ARBA00004141"/>
    </source>
</evidence>
<feature type="transmembrane region" description="Helical" evidence="11">
    <location>
        <begin position="30"/>
        <end position="48"/>
    </location>
</feature>
<accession>A0ABV6ZW79</accession>
<feature type="transmembrane region" description="Helical" evidence="11">
    <location>
        <begin position="233"/>
        <end position="260"/>
    </location>
</feature>
<evidence type="ECO:0000256" key="9">
    <source>
        <dbReference type="ARBA" id="ARBA00023065"/>
    </source>
</evidence>
<reference evidence="14" key="1">
    <citation type="journal article" date="2019" name="Int. J. Syst. Evol. Microbiol.">
        <title>The Global Catalogue of Microorganisms (GCM) 10K type strain sequencing project: providing services to taxonomists for standard genome sequencing and annotation.</title>
        <authorList>
            <consortium name="The Broad Institute Genomics Platform"/>
            <consortium name="The Broad Institute Genome Sequencing Center for Infectious Disease"/>
            <person name="Wu L."/>
            <person name="Ma J."/>
        </authorList>
    </citation>
    <scope>NUCLEOTIDE SEQUENCE [LARGE SCALE GENOMIC DNA]</scope>
    <source>
        <strain evidence="14">KCTC 52487</strain>
    </source>
</reference>
<evidence type="ECO:0000259" key="12">
    <source>
        <dbReference type="PROSITE" id="PS51201"/>
    </source>
</evidence>
<evidence type="ECO:0000256" key="7">
    <source>
        <dbReference type="ARBA" id="ARBA00022958"/>
    </source>
</evidence>
<evidence type="ECO:0000256" key="8">
    <source>
        <dbReference type="ARBA" id="ARBA00022989"/>
    </source>
</evidence>
<keyword evidence="10 11" id="KW-0472">Membrane</keyword>
<evidence type="ECO:0000256" key="5">
    <source>
        <dbReference type="ARBA" id="ARBA00022538"/>
    </source>
</evidence>
<feature type="transmembrane region" description="Helical" evidence="11">
    <location>
        <begin position="6"/>
        <end position="23"/>
    </location>
</feature>
<dbReference type="Gene3D" id="1.20.1530.20">
    <property type="match status" value="1"/>
</dbReference>
<comment type="similarity">
    <text evidence="2">Belongs to the monovalent cation:proton antiporter 2 (CPA2) transporter (TC 2.A.37) family.</text>
</comment>
<feature type="transmembrane region" description="Helical" evidence="11">
    <location>
        <begin position="369"/>
        <end position="387"/>
    </location>
</feature>
<evidence type="ECO:0000313" key="14">
    <source>
        <dbReference type="Proteomes" id="UP001595379"/>
    </source>
</evidence>
<feature type="transmembrane region" description="Helical" evidence="11">
    <location>
        <begin position="146"/>
        <end position="168"/>
    </location>
</feature>
<feature type="transmembrane region" description="Helical" evidence="11">
    <location>
        <begin position="305"/>
        <end position="329"/>
    </location>
</feature>
<evidence type="ECO:0000256" key="2">
    <source>
        <dbReference type="ARBA" id="ARBA00005551"/>
    </source>
</evidence>
<keyword evidence="14" id="KW-1185">Reference proteome</keyword>
<keyword evidence="6 11" id="KW-0812">Transmembrane</keyword>
<comment type="caution">
    <text evidence="13">The sequence shown here is derived from an EMBL/GenBank/DDBJ whole genome shotgun (WGS) entry which is preliminary data.</text>
</comment>
<dbReference type="RefSeq" id="WP_343165545.1">
    <property type="nucleotide sequence ID" value="NZ_JBHRSV010000006.1"/>
</dbReference>
<dbReference type="InterPro" id="IPR038770">
    <property type="entry name" value="Na+/solute_symporter_sf"/>
</dbReference>
<feature type="transmembrane region" description="Helical" evidence="11">
    <location>
        <begin position="85"/>
        <end position="109"/>
    </location>
</feature>
<keyword evidence="9" id="KW-0406">Ion transport</keyword>
<dbReference type="PANTHER" id="PTHR46157:SF4">
    <property type="entry name" value="K(+) EFFLUX ANTIPORTER 3, CHLOROPLASTIC"/>
    <property type="match status" value="1"/>
</dbReference>
<keyword evidence="7" id="KW-0630">Potassium</keyword>
<proteinExistence type="inferred from homology"/>